<name>A0A0E0F313_9ORYZ</name>
<organism evidence="1">
    <name type="scientific">Oryza meridionalis</name>
    <dbReference type="NCBI Taxonomy" id="40149"/>
    <lineage>
        <taxon>Eukaryota</taxon>
        <taxon>Viridiplantae</taxon>
        <taxon>Streptophyta</taxon>
        <taxon>Embryophyta</taxon>
        <taxon>Tracheophyta</taxon>
        <taxon>Spermatophyta</taxon>
        <taxon>Magnoliopsida</taxon>
        <taxon>Liliopsida</taxon>
        <taxon>Poales</taxon>
        <taxon>Poaceae</taxon>
        <taxon>BOP clade</taxon>
        <taxon>Oryzoideae</taxon>
        <taxon>Oryzeae</taxon>
        <taxon>Oryzinae</taxon>
        <taxon>Oryza</taxon>
    </lineage>
</organism>
<dbReference type="AlphaFoldDB" id="A0A0E0F313"/>
<keyword evidence="2" id="KW-1185">Reference proteome</keyword>
<protein>
    <submittedName>
        <fullName evidence="1">Uncharacterized protein</fullName>
    </submittedName>
</protein>
<evidence type="ECO:0000313" key="1">
    <source>
        <dbReference type="EnsemblPlants" id="OMERI11G04100.3"/>
    </source>
</evidence>
<reference evidence="1" key="2">
    <citation type="submission" date="2018-05" db="EMBL/GenBank/DDBJ databases">
        <title>OmerRS3 (Oryza meridionalis Reference Sequence Version 3).</title>
        <authorList>
            <person name="Zhang J."/>
            <person name="Kudrna D."/>
            <person name="Lee S."/>
            <person name="Talag J."/>
            <person name="Welchert J."/>
            <person name="Wing R.A."/>
        </authorList>
    </citation>
    <scope>NUCLEOTIDE SEQUENCE [LARGE SCALE GENOMIC DNA]</scope>
    <source>
        <strain evidence="1">cv. OR44</strain>
    </source>
</reference>
<accession>A0A0E0F313</accession>
<dbReference type="Gramene" id="OMERI11G04100.3">
    <property type="protein sequence ID" value="OMERI11G04100.3"/>
    <property type="gene ID" value="OMERI11G04100"/>
</dbReference>
<proteinExistence type="predicted"/>
<evidence type="ECO:0000313" key="2">
    <source>
        <dbReference type="Proteomes" id="UP000008021"/>
    </source>
</evidence>
<sequence>MSYIFQGITFCDEALSCSPSYQQKLRSKPFRNNAEELEAMQRSDTARRLHPAQDSFPIAKESAEIKDCCGSRLIAFLNSRSDS</sequence>
<dbReference type="Proteomes" id="UP000008021">
    <property type="component" value="Chromosome 11"/>
</dbReference>
<dbReference type="EnsemblPlants" id="OMERI11G04100.3">
    <property type="protein sequence ID" value="OMERI11G04100.3"/>
    <property type="gene ID" value="OMERI11G04100"/>
</dbReference>
<reference evidence="1" key="1">
    <citation type="submission" date="2015-04" db="UniProtKB">
        <authorList>
            <consortium name="EnsemblPlants"/>
        </authorList>
    </citation>
    <scope>IDENTIFICATION</scope>
</reference>